<dbReference type="InterPro" id="IPR020139">
    <property type="entry name" value="DUF2642"/>
</dbReference>
<organism evidence="1 2">
    <name type="scientific">Paenibacillus prosopidis</name>
    <dbReference type="NCBI Taxonomy" id="630520"/>
    <lineage>
        <taxon>Bacteria</taxon>
        <taxon>Bacillati</taxon>
        <taxon>Bacillota</taxon>
        <taxon>Bacilli</taxon>
        <taxon>Bacillales</taxon>
        <taxon>Paenibacillaceae</taxon>
        <taxon>Paenibacillus</taxon>
    </lineage>
</organism>
<evidence type="ECO:0000313" key="2">
    <source>
        <dbReference type="Proteomes" id="UP000252415"/>
    </source>
</evidence>
<reference evidence="1 2" key="1">
    <citation type="submission" date="2018-07" db="EMBL/GenBank/DDBJ databases">
        <title>Genomic Encyclopedia of Type Strains, Phase III (KMG-III): the genomes of soil and plant-associated and newly described type strains.</title>
        <authorList>
            <person name="Whitman W."/>
        </authorList>
    </citation>
    <scope>NUCLEOTIDE SEQUENCE [LARGE SCALE GENOMIC DNA]</scope>
    <source>
        <strain evidence="1 2">CECT 7506</strain>
    </source>
</reference>
<accession>A0A368WB48</accession>
<dbReference type="Proteomes" id="UP000252415">
    <property type="component" value="Unassembled WGS sequence"/>
</dbReference>
<evidence type="ECO:0000313" key="1">
    <source>
        <dbReference type="EMBL" id="RCW51938.1"/>
    </source>
</evidence>
<gene>
    <name evidence="1" type="ORF">DFP97_101284</name>
</gene>
<comment type="caution">
    <text evidence="1">The sequence shown here is derived from an EMBL/GenBank/DDBJ whole genome shotgun (WGS) entry which is preliminary data.</text>
</comment>
<dbReference type="AlphaFoldDB" id="A0A368WB48"/>
<name>A0A368WB48_9BACL</name>
<keyword evidence="2" id="KW-1185">Reference proteome</keyword>
<dbReference type="EMBL" id="QPJD01000001">
    <property type="protein sequence ID" value="RCW51938.1"/>
    <property type="molecule type" value="Genomic_DNA"/>
</dbReference>
<dbReference type="RefSeq" id="WP_114378175.1">
    <property type="nucleotide sequence ID" value="NZ_QPJD01000001.1"/>
</dbReference>
<protein>
    <submittedName>
        <fullName evidence="1">Uncharacterized protein DUF2642</fullName>
    </submittedName>
</protein>
<sequence>MNGNPAMITLFEPYVYQKLKSVIGHGTVLETARGSVRGVIRNVLPDYVEIDSDGISIYVRIQEIIWFMPFN</sequence>
<dbReference type="Pfam" id="PF10842">
    <property type="entry name" value="DUF2642"/>
    <property type="match status" value="1"/>
</dbReference>
<dbReference type="OrthoDB" id="2439488at2"/>
<proteinExistence type="predicted"/>